<evidence type="ECO:0000256" key="3">
    <source>
        <dbReference type="ARBA" id="ARBA00022763"/>
    </source>
</evidence>
<gene>
    <name evidence="10" type="ORF">DC082_02295</name>
</gene>
<accession>A0A2U2AMF0</accession>
<evidence type="ECO:0000256" key="7">
    <source>
        <dbReference type="ARBA" id="ARBA00023204"/>
    </source>
</evidence>
<feature type="region of interest" description="Disordered" evidence="8">
    <location>
        <begin position="62"/>
        <end position="81"/>
    </location>
</feature>
<dbReference type="GO" id="GO:0046872">
    <property type="term" value="F:metal ion binding"/>
    <property type="evidence" value="ECO:0007669"/>
    <property type="project" value="UniProtKB-KW"/>
</dbReference>
<keyword evidence="11" id="KW-1185">Reference proteome</keyword>
<dbReference type="GO" id="GO:0051539">
    <property type="term" value="F:4 iron, 4 sulfur cluster binding"/>
    <property type="evidence" value="ECO:0007669"/>
    <property type="project" value="UniProtKB-KW"/>
</dbReference>
<dbReference type="EMBL" id="QEWR01000002">
    <property type="protein sequence ID" value="PWD84394.1"/>
    <property type="molecule type" value="Genomic_DNA"/>
</dbReference>
<dbReference type="Gene3D" id="3.40.470.10">
    <property type="entry name" value="Uracil-DNA glycosylase-like domain"/>
    <property type="match status" value="1"/>
</dbReference>
<protein>
    <recommendedName>
        <fullName evidence="9">Uracil-DNA glycosylase-like domain-containing protein</fullName>
    </recommendedName>
</protein>
<evidence type="ECO:0000256" key="8">
    <source>
        <dbReference type="SAM" id="MobiDB-lite"/>
    </source>
</evidence>
<evidence type="ECO:0000256" key="2">
    <source>
        <dbReference type="ARBA" id="ARBA00022723"/>
    </source>
</evidence>
<evidence type="ECO:0000256" key="1">
    <source>
        <dbReference type="ARBA" id="ARBA00022485"/>
    </source>
</evidence>
<evidence type="ECO:0000256" key="6">
    <source>
        <dbReference type="ARBA" id="ARBA00023014"/>
    </source>
</evidence>
<evidence type="ECO:0000313" key="10">
    <source>
        <dbReference type="EMBL" id="PWD84394.1"/>
    </source>
</evidence>
<keyword evidence="3" id="KW-0227">DNA damage</keyword>
<dbReference type="InterPro" id="IPR005122">
    <property type="entry name" value="Uracil-DNA_glycosylase-like"/>
</dbReference>
<proteinExistence type="predicted"/>
<dbReference type="Pfam" id="PF03167">
    <property type="entry name" value="UDG"/>
    <property type="match status" value="1"/>
</dbReference>
<dbReference type="GO" id="GO:0097506">
    <property type="term" value="F:deaminated base DNA N-glycosylase activity"/>
    <property type="evidence" value="ECO:0007669"/>
    <property type="project" value="UniProtKB-ARBA"/>
</dbReference>
<keyword evidence="1" id="KW-0004">4Fe-4S</keyword>
<keyword evidence="6" id="KW-0411">Iron-sulfur</keyword>
<dbReference type="PANTHER" id="PTHR33693:SF1">
    <property type="entry name" value="TYPE-4 URACIL-DNA GLYCOSYLASE"/>
    <property type="match status" value="1"/>
</dbReference>
<evidence type="ECO:0000256" key="4">
    <source>
        <dbReference type="ARBA" id="ARBA00022801"/>
    </source>
</evidence>
<name>A0A2U2AMF0_9GAMM</name>
<dbReference type="SUPFAM" id="SSF52141">
    <property type="entry name" value="Uracil-DNA glycosylase-like"/>
    <property type="match status" value="1"/>
</dbReference>
<dbReference type="InterPro" id="IPR051536">
    <property type="entry name" value="UDG_Type-4/5"/>
</dbReference>
<dbReference type="InterPro" id="IPR036895">
    <property type="entry name" value="Uracil-DNA_glycosylase-like_sf"/>
</dbReference>
<feature type="domain" description="Uracil-DNA glycosylase-like" evidence="9">
    <location>
        <begin position="215"/>
        <end position="360"/>
    </location>
</feature>
<evidence type="ECO:0000259" key="9">
    <source>
        <dbReference type="Pfam" id="PF03167"/>
    </source>
</evidence>
<sequence>MDTRQAEYLKLLGIQAWCKQEDLPIIQAHLQQEKAPQSGNSAPLVREPKEGRIRLQDQMASLFDERPSGKTPDQRSAAGMAGAHLVDKAPASHSGEVEQPLITESLSKSLSESLSESLSPQVSQREGVALQETVQNPADLNVLKERVAPQQSFQVEVAPRAPEKIAVRGPFTPTPYQFPTDSSIYSPQFAESIQQCRGCEFSQSRHQATLPRQYPDAPVMVITDIPLKEEMYQGLVLDRADESFFYQALNRVGFKVEELYITPFIKCRPPELRDVEESEWHACYAILRQEILALQPKVIFLLGRNCVKFLLQSELPFGSLRLTPHQLTFDGVTIPAVISHSPKVYARNSRLKANFWQDVKFLRRQYLA</sequence>
<keyword evidence="7" id="KW-0234">DNA repair</keyword>
<keyword evidence="2" id="KW-0479">Metal-binding</keyword>
<comment type="caution">
    <text evidence="10">The sequence shown here is derived from an EMBL/GenBank/DDBJ whole genome shotgun (WGS) entry which is preliminary data.</text>
</comment>
<dbReference type="Proteomes" id="UP000244948">
    <property type="component" value="Unassembled WGS sequence"/>
</dbReference>
<dbReference type="CDD" id="cd10030">
    <property type="entry name" value="UDG-F4_TTUDGA_SPO1dp_like"/>
    <property type="match status" value="1"/>
</dbReference>
<dbReference type="RefSeq" id="WP_109235580.1">
    <property type="nucleotide sequence ID" value="NZ_BMXZ01000001.1"/>
</dbReference>
<dbReference type="GO" id="GO:0006281">
    <property type="term" value="P:DNA repair"/>
    <property type="evidence" value="ECO:0007669"/>
    <property type="project" value="UniProtKB-KW"/>
</dbReference>
<keyword evidence="4" id="KW-0378">Hydrolase</keyword>
<organism evidence="10 11">
    <name type="scientific">Ignatzschineria indica</name>
    <dbReference type="NCBI Taxonomy" id="472583"/>
    <lineage>
        <taxon>Bacteria</taxon>
        <taxon>Pseudomonadati</taxon>
        <taxon>Pseudomonadota</taxon>
        <taxon>Gammaproteobacteria</taxon>
        <taxon>Cardiobacteriales</taxon>
        <taxon>Ignatzschineriaceae</taxon>
        <taxon>Ignatzschineria</taxon>
    </lineage>
</organism>
<evidence type="ECO:0000256" key="5">
    <source>
        <dbReference type="ARBA" id="ARBA00023004"/>
    </source>
</evidence>
<dbReference type="AlphaFoldDB" id="A0A2U2AMF0"/>
<evidence type="ECO:0000313" key="11">
    <source>
        <dbReference type="Proteomes" id="UP000244948"/>
    </source>
</evidence>
<dbReference type="PANTHER" id="PTHR33693">
    <property type="entry name" value="TYPE-5 URACIL-DNA GLYCOSYLASE"/>
    <property type="match status" value="1"/>
</dbReference>
<reference evidence="10 11" key="1">
    <citation type="journal article" date="2018" name="Genome Announc.">
        <title>Ignatzschineria cameli sp. nov., isolated from necrotic foot tissue of dromedaries (Camelus dromedarius) and associated maggots (Wohlfahrtia species) in Dubai.</title>
        <authorList>
            <person name="Tsang C.C."/>
            <person name="Tang J.Y."/>
            <person name="Fong J.Y."/>
            <person name="Kinne J."/>
            <person name="Lee H.H."/>
            <person name="Joseph M."/>
            <person name="Jose S."/>
            <person name="Schuster R.K."/>
            <person name="Tang Y."/>
            <person name="Sivakumar S."/>
            <person name="Chen J.H."/>
            <person name="Teng J.L."/>
            <person name="Lau S.K."/>
            <person name="Wernery U."/>
            <person name="Woo P.C."/>
        </authorList>
    </citation>
    <scope>NUCLEOTIDE SEQUENCE [LARGE SCALE GENOMIC DNA]</scope>
    <source>
        <strain evidence="10 11">KCTC 22643</strain>
    </source>
</reference>
<keyword evidence="5" id="KW-0408">Iron</keyword>